<reference evidence="1 2" key="1">
    <citation type="submission" date="2018-08" db="EMBL/GenBank/DDBJ databases">
        <title>Recombination of ecologically and evolutionarily significant loci maintains genetic cohesion in the Pseudomonas syringae species complex.</title>
        <authorList>
            <person name="Dillon M."/>
            <person name="Thakur S."/>
            <person name="Almeida R.N.D."/>
            <person name="Weir B.S."/>
            <person name="Guttman D.S."/>
        </authorList>
    </citation>
    <scope>NUCLEOTIDE SEQUENCE [LARGE SCALE GENOMIC DNA]</scope>
    <source>
        <strain evidence="1 2">ICMP 4525</strain>
    </source>
</reference>
<organism evidence="1 2">
    <name type="scientific">Pseudomonas amygdali pv. tabaci</name>
    <name type="common">Pseudomonas syringae pv. tabaci</name>
    <dbReference type="NCBI Taxonomy" id="322"/>
    <lineage>
        <taxon>Bacteria</taxon>
        <taxon>Pseudomonadati</taxon>
        <taxon>Pseudomonadota</taxon>
        <taxon>Gammaproteobacteria</taxon>
        <taxon>Pseudomonadales</taxon>
        <taxon>Pseudomonadaceae</taxon>
        <taxon>Pseudomonas</taxon>
        <taxon>Pseudomonas amygdali</taxon>
    </lineage>
</organism>
<evidence type="ECO:0000313" key="1">
    <source>
        <dbReference type="EMBL" id="RMW07769.1"/>
    </source>
</evidence>
<dbReference type="EMBL" id="RBVA01000214">
    <property type="protein sequence ID" value="RMW07769.1"/>
    <property type="molecule type" value="Genomic_DNA"/>
</dbReference>
<name>A0A3M6HSC0_PSEAJ</name>
<dbReference type="Proteomes" id="UP000271531">
    <property type="component" value="Unassembled WGS sequence"/>
</dbReference>
<sequence length="62" mass="6834">MNADKPDSAQVDGEIIDLWVRKTGSSFQVKGTFRNRPFTGKGSSASAAKADWIKQAEYEANR</sequence>
<comment type="caution">
    <text evidence="1">The sequence shown here is derived from an EMBL/GenBank/DDBJ whole genome shotgun (WGS) entry which is preliminary data.</text>
</comment>
<proteinExistence type="predicted"/>
<evidence type="ECO:0000313" key="2">
    <source>
        <dbReference type="Proteomes" id="UP000271531"/>
    </source>
</evidence>
<gene>
    <name evidence="1" type="ORF">ALP03_200199</name>
</gene>
<accession>A0A3M6HSC0</accession>
<dbReference type="AlphaFoldDB" id="A0A3M6HSC0"/>
<protein>
    <submittedName>
        <fullName evidence="1">Uncharacterized protein</fullName>
    </submittedName>
</protein>